<organism evidence="2">
    <name type="scientific">Arion vulgaris</name>
    <dbReference type="NCBI Taxonomy" id="1028688"/>
    <lineage>
        <taxon>Eukaryota</taxon>
        <taxon>Metazoa</taxon>
        <taxon>Spiralia</taxon>
        <taxon>Lophotrochozoa</taxon>
        <taxon>Mollusca</taxon>
        <taxon>Gastropoda</taxon>
        <taxon>Heterobranchia</taxon>
        <taxon>Euthyneura</taxon>
        <taxon>Panpulmonata</taxon>
        <taxon>Eupulmonata</taxon>
        <taxon>Stylommatophora</taxon>
        <taxon>Helicina</taxon>
        <taxon>Arionoidea</taxon>
        <taxon>Arionidae</taxon>
        <taxon>Arion</taxon>
    </lineage>
</organism>
<dbReference type="AlphaFoldDB" id="A0A0B6Z0Q4"/>
<dbReference type="GO" id="GO:0005886">
    <property type="term" value="C:plasma membrane"/>
    <property type="evidence" value="ECO:0007669"/>
    <property type="project" value="TreeGrafter"/>
</dbReference>
<evidence type="ECO:0000313" key="2">
    <source>
        <dbReference type="EMBL" id="CEK61491.1"/>
    </source>
</evidence>
<dbReference type="GO" id="GO:0007411">
    <property type="term" value="P:axon guidance"/>
    <property type="evidence" value="ECO:0007669"/>
    <property type="project" value="TreeGrafter"/>
</dbReference>
<name>A0A0B6Z0Q4_9EUPU</name>
<feature type="non-terminal residue" evidence="2">
    <location>
        <position position="71"/>
    </location>
</feature>
<accession>A0A0B6Z0Q4</accession>
<dbReference type="GO" id="GO:0008582">
    <property type="term" value="P:regulation of synaptic assembly at neuromuscular junction"/>
    <property type="evidence" value="ECO:0007669"/>
    <property type="project" value="TreeGrafter"/>
</dbReference>
<dbReference type="GO" id="GO:0005634">
    <property type="term" value="C:nucleus"/>
    <property type="evidence" value="ECO:0007669"/>
    <property type="project" value="TreeGrafter"/>
</dbReference>
<sequence length="71" mass="7624">MTASISSVQDSNSSNGSGDVNSTTTTSQHYAVVESDHPYKAANVVNYKVEFPASVRWMVIEFDPQSATGQP</sequence>
<feature type="compositionally biased region" description="Low complexity" evidence="1">
    <location>
        <begin position="1"/>
        <end position="27"/>
    </location>
</feature>
<dbReference type="EMBL" id="HACG01014626">
    <property type="protein sequence ID" value="CEK61491.1"/>
    <property type="molecule type" value="Transcribed_RNA"/>
</dbReference>
<reference evidence="2" key="1">
    <citation type="submission" date="2014-12" db="EMBL/GenBank/DDBJ databases">
        <title>Insight into the proteome of Arion vulgaris.</title>
        <authorList>
            <person name="Aradska J."/>
            <person name="Bulat T."/>
            <person name="Smidak R."/>
            <person name="Sarate P."/>
            <person name="Gangsoo J."/>
            <person name="Sialana F."/>
            <person name="Bilban M."/>
            <person name="Lubec G."/>
        </authorList>
    </citation>
    <scope>NUCLEOTIDE SEQUENCE</scope>
    <source>
        <tissue evidence="2">Skin</tissue>
    </source>
</reference>
<dbReference type="PANTHER" id="PTHR45943:SF1">
    <property type="entry name" value="E3 UBIQUITIN-PROTEIN LIGASE MYCBP2"/>
    <property type="match status" value="1"/>
</dbReference>
<dbReference type="PANTHER" id="PTHR45943">
    <property type="entry name" value="E3 UBIQUITIN-PROTEIN LIGASE MYCBP2"/>
    <property type="match status" value="1"/>
</dbReference>
<dbReference type="GO" id="GO:0061630">
    <property type="term" value="F:ubiquitin protein ligase activity"/>
    <property type="evidence" value="ECO:0007669"/>
    <property type="project" value="TreeGrafter"/>
</dbReference>
<proteinExistence type="predicted"/>
<protein>
    <submittedName>
        <fullName evidence="2">Uncharacterized protein</fullName>
    </submittedName>
</protein>
<feature type="region of interest" description="Disordered" evidence="1">
    <location>
        <begin position="1"/>
        <end position="29"/>
    </location>
</feature>
<gene>
    <name evidence="2" type="primary">ORF42406</name>
</gene>
<evidence type="ECO:0000256" key="1">
    <source>
        <dbReference type="SAM" id="MobiDB-lite"/>
    </source>
</evidence>